<feature type="transmembrane region" description="Helical" evidence="4">
    <location>
        <begin position="6"/>
        <end position="28"/>
    </location>
</feature>
<dbReference type="PROSITE" id="PS00041">
    <property type="entry name" value="HTH_ARAC_FAMILY_1"/>
    <property type="match status" value="1"/>
</dbReference>
<organism evidence="6 7">
    <name type="scientific">Ohtaekwangia kribbensis</name>
    <dbReference type="NCBI Taxonomy" id="688913"/>
    <lineage>
        <taxon>Bacteria</taxon>
        <taxon>Pseudomonadati</taxon>
        <taxon>Bacteroidota</taxon>
        <taxon>Cytophagia</taxon>
        <taxon>Cytophagales</taxon>
        <taxon>Fulvivirgaceae</taxon>
        <taxon>Ohtaekwangia</taxon>
    </lineage>
</organism>
<keyword evidence="1" id="KW-0805">Transcription regulation</keyword>
<reference evidence="7" key="1">
    <citation type="journal article" date="2019" name="Int. J. Syst. Evol. Microbiol.">
        <title>The Global Catalogue of Microorganisms (GCM) 10K type strain sequencing project: providing services to taxonomists for standard genome sequencing and annotation.</title>
        <authorList>
            <consortium name="The Broad Institute Genomics Platform"/>
            <consortium name="The Broad Institute Genome Sequencing Center for Infectious Disease"/>
            <person name="Wu L."/>
            <person name="Ma J."/>
        </authorList>
    </citation>
    <scope>NUCLEOTIDE SEQUENCE [LARGE SCALE GENOMIC DNA]</scope>
    <source>
        <strain evidence="7">CCUG 58938</strain>
    </source>
</reference>
<keyword evidence="3" id="KW-0804">Transcription</keyword>
<feature type="transmembrane region" description="Helical" evidence="4">
    <location>
        <begin position="62"/>
        <end position="84"/>
    </location>
</feature>
<evidence type="ECO:0000313" key="6">
    <source>
        <dbReference type="EMBL" id="MFD0999979.1"/>
    </source>
</evidence>
<gene>
    <name evidence="6" type="ORF">ACFQ21_11720</name>
</gene>
<dbReference type="Gene3D" id="1.10.10.60">
    <property type="entry name" value="Homeodomain-like"/>
    <property type="match status" value="1"/>
</dbReference>
<evidence type="ECO:0000256" key="4">
    <source>
        <dbReference type="SAM" id="Phobius"/>
    </source>
</evidence>
<proteinExistence type="predicted"/>
<keyword evidence="4" id="KW-0472">Membrane</keyword>
<dbReference type="PROSITE" id="PS01124">
    <property type="entry name" value="HTH_ARAC_FAMILY_2"/>
    <property type="match status" value="1"/>
</dbReference>
<dbReference type="PANTHER" id="PTHR43280">
    <property type="entry name" value="ARAC-FAMILY TRANSCRIPTIONAL REGULATOR"/>
    <property type="match status" value="1"/>
</dbReference>
<feature type="domain" description="HTH araC/xylS-type" evidence="5">
    <location>
        <begin position="220"/>
        <end position="328"/>
    </location>
</feature>
<feature type="transmembrane region" description="Helical" evidence="4">
    <location>
        <begin position="154"/>
        <end position="173"/>
    </location>
</feature>
<protein>
    <submittedName>
        <fullName evidence="6">Helix-turn-helix domain-containing protein</fullName>
    </submittedName>
</protein>
<feature type="transmembrane region" description="Helical" evidence="4">
    <location>
        <begin position="179"/>
        <end position="199"/>
    </location>
</feature>
<dbReference type="PANTHER" id="PTHR43280:SF29">
    <property type="entry name" value="ARAC-FAMILY TRANSCRIPTIONAL REGULATOR"/>
    <property type="match status" value="1"/>
</dbReference>
<comment type="caution">
    <text evidence="6">The sequence shown here is derived from an EMBL/GenBank/DDBJ whole genome shotgun (WGS) entry which is preliminary data.</text>
</comment>
<dbReference type="InterPro" id="IPR018060">
    <property type="entry name" value="HTH_AraC"/>
</dbReference>
<dbReference type="Proteomes" id="UP001597112">
    <property type="component" value="Unassembled WGS sequence"/>
</dbReference>
<feature type="transmembrane region" description="Helical" evidence="4">
    <location>
        <begin position="35"/>
        <end position="56"/>
    </location>
</feature>
<accession>A0ABW3K1A5</accession>
<keyword evidence="7" id="KW-1185">Reference proteome</keyword>
<keyword evidence="4" id="KW-1133">Transmembrane helix</keyword>
<evidence type="ECO:0000256" key="2">
    <source>
        <dbReference type="ARBA" id="ARBA00023125"/>
    </source>
</evidence>
<dbReference type="EMBL" id="JBHTKA010000003">
    <property type="protein sequence ID" value="MFD0999979.1"/>
    <property type="molecule type" value="Genomic_DNA"/>
</dbReference>
<keyword evidence="2" id="KW-0238">DNA-binding</keyword>
<dbReference type="Pfam" id="PF12833">
    <property type="entry name" value="HTH_18"/>
    <property type="match status" value="1"/>
</dbReference>
<dbReference type="SMART" id="SM00342">
    <property type="entry name" value="HTH_ARAC"/>
    <property type="match status" value="1"/>
</dbReference>
<evidence type="ECO:0000259" key="5">
    <source>
        <dbReference type="PROSITE" id="PS01124"/>
    </source>
</evidence>
<sequence length="334" mass="38548">MIKDAVILVLSCLGVAQALFLCGYLFTVKDRKSNILLALVLLGLTMRIGKSVLFNYMPLEPWIRNICMSGMLITGPFLWFYGRALFEKKYFSGRDYLHLIPFAVFVLCCRIIPNRGDMLTTVIFWLVFLHMAVYLTACWVYMVRSLKGTRLLPWYRNITAGVTIIWLLYVGIFARLIPFYILGSVFFSFLMYIFSYLLLKRHVFALEKYTSSGMDTVASRRLLEQIKDLFANKEMYLESDVSLKMVAEKLSVGARDVSQVINEYEQKNFAEFVNQYRIARARTLLSAPDYAREKIETIAYDCGFGNVTSFNLAFKAEMQMTPSQYRNQFAVAEA</sequence>
<keyword evidence="4" id="KW-0812">Transmembrane</keyword>
<dbReference type="InterPro" id="IPR018062">
    <property type="entry name" value="HTH_AraC-typ_CS"/>
</dbReference>
<feature type="transmembrane region" description="Helical" evidence="4">
    <location>
        <begin position="96"/>
        <end position="113"/>
    </location>
</feature>
<dbReference type="SUPFAM" id="SSF46689">
    <property type="entry name" value="Homeodomain-like"/>
    <property type="match status" value="1"/>
</dbReference>
<evidence type="ECO:0000313" key="7">
    <source>
        <dbReference type="Proteomes" id="UP001597112"/>
    </source>
</evidence>
<dbReference type="RefSeq" id="WP_377579177.1">
    <property type="nucleotide sequence ID" value="NZ_JBHTKA010000003.1"/>
</dbReference>
<feature type="transmembrane region" description="Helical" evidence="4">
    <location>
        <begin position="119"/>
        <end position="142"/>
    </location>
</feature>
<evidence type="ECO:0000256" key="1">
    <source>
        <dbReference type="ARBA" id="ARBA00023015"/>
    </source>
</evidence>
<evidence type="ECO:0000256" key="3">
    <source>
        <dbReference type="ARBA" id="ARBA00023163"/>
    </source>
</evidence>
<dbReference type="InterPro" id="IPR009057">
    <property type="entry name" value="Homeodomain-like_sf"/>
</dbReference>
<name>A0ABW3K1A5_9BACT</name>